<dbReference type="AlphaFoldDB" id="A0A2G1DFN7"/>
<dbReference type="Pfam" id="PF08889">
    <property type="entry name" value="WbqC"/>
    <property type="match status" value="1"/>
</dbReference>
<protein>
    <recommendedName>
        <fullName evidence="3">WbqC family protein</fullName>
    </recommendedName>
</protein>
<name>A0A2G1DFN7_9BACT</name>
<evidence type="ECO:0000313" key="2">
    <source>
        <dbReference type="Proteomes" id="UP000221222"/>
    </source>
</evidence>
<evidence type="ECO:0000313" key="1">
    <source>
        <dbReference type="EMBL" id="PHO17293.1"/>
    </source>
</evidence>
<keyword evidence="2" id="KW-1185">Reference proteome</keyword>
<reference evidence="1 2" key="1">
    <citation type="submission" date="2017-09" db="EMBL/GenBank/DDBJ databases">
        <title>Arcobacter canalis sp. nov., a new species isolated from a water canal contaminated with urban sewage.</title>
        <authorList>
            <person name="Perez-Cataluna A."/>
            <person name="Salas-Masso N."/>
            <person name="Figueras M.J."/>
        </authorList>
    </citation>
    <scope>NUCLEOTIDE SEQUENCE [LARGE SCALE GENOMIC DNA]</scope>
    <source>
        <strain evidence="1 2">F98-3</strain>
    </source>
</reference>
<dbReference type="InterPro" id="IPR014985">
    <property type="entry name" value="WbqC"/>
</dbReference>
<gene>
    <name evidence="1" type="ORF">CPU12_11330</name>
</gene>
<comment type="caution">
    <text evidence="1">The sequence shown here is derived from an EMBL/GenBank/DDBJ whole genome shotgun (WGS) entry which is preliminary data.</text>
</comment>
<accession>A0A2G1DFN7</accession>
<dbReference type="Proteomes" id="UP000221222">
    <property type="component" value="Unassembled WGS sequence"/>
</dbReference>
<sequence length="244" mass="29031">MGKNKLKLAIMQPTFNPWIGYFDLIDYVDEFVFLDTVQLAKRSWQVRNKLKVNNKEYMFSLPIKKEKSRDETILKDVKLSFDNYDFSLKLNSLILRNYKKARYFSELEEKIFNILSYKTEYLCEYNINFIKEISKLLNINTNFSLSSNLKNIQGNKGDLILNICINKSCSEYISALGSKDYLYKYLKKFNMKNIDIVYQYYKHPIYNQVGENFIYQLGILDLLFNEGLESSKEIMLKGRYFIDC</sequence>
<proteinExistence type="predicted"/>
<dbReference type="EMBL" id="NXFY01000020">
    <property type="protein sequence ID" value="PHO17293.1"/>
    <property type="molecule type" value="Genomic_DNA"/>
</dbReference>
<evidence type="ECO:0008006" key="3">
    <source>
        <dbReference type="Google" id="ProtNLM"/>
    </source>
</evidence>
<organism evidence="1 2">
    <name type="scientific">Malaciobacter molluscorum LMG 25693</name>
    <dbReference type="NCBI Taxonomy" id="870501"/>
    <lineage>
        <taxon>Bacteria</taxon>
        <taxon>Pseudomonadati</taxon>
        <taxon>Campylobacterota</taxon>
        <taxon>Epsilonproteobacteria</taxon>
        <taxon>Campylobacterales</taxon>
        <taxon>Arcobacteraceae</taxon>
        <taxon>Malaciobacter</taxon>
    </lineage>
</organism>